<proteinExistence type="predicted"/>
<dbReference type="AlphaFoldDB" id="A0A934QVZ1"/>
<feature type="transmembrane region" description="Helical" evidence="5">
    <location>
        <begin position="150"/>
        <end position="169"/>
    </location>
</feature>
<dbReference type="Gene3D" id="3.40.50.300">
    <property type="entry name" value="P-loop containing nucleotide triphosphate hydrolases"/>
    <property type="match status" value="1"/>
</dbReference>
<feature type="domain" description="ABC transmembrane type-1" evidence="6">
    <location>
        <begin position="13"/>
        <end position="301"/>
    </location>
</feature>
<keyword evidence="7" id="KW-0547">Nucleotide-binding</keyword>
<dbReference type="RefSeq" id="WP_200320195.1">
    <property type="nucleotide sequence ID" value="NZ_JAENJH010000004.1"/>
</dbReference>
<evidence type="ECO:0000256" key="4">
    <source>
        <dbReference type="ARBA" id="ARBA00023136"/>
    </source>
</evidence>
<evidence type="ECO:0000256" key="5">
    <source>
        <dbReference type="SAM" id="Phobius"/>
    </source>
</evidence>
<accession>A0A934QVZ1</accession>
<comment type="caution">
    <text evidence="7">The sequence shown here is derived from an EMBL/GenBank/DDBJ whole genome shotgun (WGS) entry which is preliminary data.</text>
</comment>
<keyword evidence="4 5" id="KW-0472">Membrane</keyword>
<dbReference type="SUPFAM" id="SSF52540">
    <property type="entry name" value="P-loop containing nucleoside triphosphate hydrolases"/>
    <property type="match status" value="1"/>
</dbReference>
<evidence type="ECO:0000256" key="3">
    <source>
        <dbReference type="ARBA" id="ARBA00022989"/>
    </source>
</evidence>
<evidence type="ECO:0000313" key="7">
    <source>
        <dbReference type="EMBL" id="MBK1786604.1"/>
    </source>
</evidence>
<keyword evidence="7" id="KW-0067">ATP-binding</keyword>
<feature type="transmembrane region" description="Helical" evidence="5">
    <location>
        <begin position="12"/>
        <end position="32"/>
    </location>
</feature>
<protein>
    <submittedName>
        <fullName evidence="7">ABC transporter ATP-binding protein</fullName>
    </submittedName>
</protein>
<dbReference type="Gene3D" id="1.20.1560.10">
    <property type="entry name" value="ABC transporter type 1, transmembrane domain"/>
    <property type="match status" value="1"/>
</dbReference>
<dbReference type="PANTHER" id="PTHR43394">
    <property type="entry name" value="ATP-DEPENDENT PERMEASE MDL1, MITOCHONDRIAL"/>
    <property type="match status" value="1"/>
</dbReference>
<dbReference type="PROSITE" id="PS50929">
    <property type="entry name" value="ABC_TM1F"/>
    <property type="match status" value="1"/>
</dbReference>
<keyword evidence="2 5" id="KW-0812">Transmembrane</keyword>
<dbReference type="GO" id="GO:0090374">
    <property type="term" value="P:oligopeptide export from mitochondrion"/>
    <property type="evidence" value="ECO:0007669"/>
    <property type="project" value="TreeGrafter"/>
</dbReference>
<sequence length="501" mass="52407">MSGDGIGWRVRTSLVLEALGAVTTVASLVLVVEVCRRLLGDSGGSPAVLVVSAVAVVLFGAAVQFVGRVLSRDAGTRTREALRAGVAFRLRAALPAGALHASWREHGTTLGRDISSVGVMVGRATPEFVSAVLVFVLSIGYLFWVDWLMALVTLLPILLGFGVFGFISVRYAKEMKVDYEANVSALDSARPVLPLGERVGQAGTRASVAARTLRAARELTVQTDRFGEYFRQRIGELLSGRALAEIAFAPLTVLVFVLCGGGLLVQAGWLPAVDLLPFVVVGTGLAAPLLAITYYLEEIGEGKLAATRLGAVIAGTREEPEPIEGLTVPETGVLTVVAADPRDATRVVATTSTQVPADRICVVDVEPAVVLGEISAYIADGRPAEAERCARIARVHDLVAATPKGYESIVDIDVRLSPAESQRLALARALAADSRLVVLDARALPADVLADAVAELAPKTAVLVVTPDTAGVGTGEVRVVVDGHLAESGTHPVSAIAEESR</sequence>
<keyword evidence="3 5" id="KW-1133">Transmembrane helix</keyword>
<dbReference type="GO" id="GO:0015421">
    <property type="term" value="F:ABC-type oligopeptide transporter activity"/>
    <property type="evidence" value="ECO:0007669"/>
    <property type="project" value="TreeGrafter"/>
</dbReference>
<feature type="transmembrane region" description="Helical" evidence="5">
    <location>
        <begin position="128"/>
        <end position="144"/>
    </location>
</feature>
<reference evidence="7" key="1">
    <citation type="submission" date="2020-12" db="EMBL/GenBank/DDBJ databases">
        <title>Prauserella sp. ASG 168, a novel actinomycete isolated from cave rock.</title>
        <authorList>
            <person name="Suriyachadkun C."/>
        </authorList>
    </citation>
    <scope>NUCLEOTIDE SEQUENCE</scope>
    <source>
        <strain evidence="7">ASG 168</strain>
    </source>
</reference>
<dbReference type="InterPro" id="IPR011527">
    <property type="entry name" value="ABC1_TM_dom"/>
</dbReference>
<dbReference type="EMBL" id="JAENJH010000004">
    <property type="protein sequence ID" value="MBK1786604.1"/>
    <property type="molecule type" value="Genomic_DNA"/>
</dbReference>
<evidence type="ECO:0000313" key="8">
    <source>
        <dbReference type="Proteomes" id="UP000635245"/>
    </source>
</evidence>
<dbReference type="PANTHER" id="PTHR43394:SF1">
    <property type="entry name" value="ATP-BINDING CASSETTE SUB-FAMILY B MEMBER 10, MITOCHONDRIAL"/>
    <property type="match status" value="1"/>
</dbReference>
<dbReference type="InterPro" id="IPR039421">
    <property type="entry name" value="Type_1_exporter"/>
</dbReference>
<dbReference type="GO" id="GO:0005524">
    <property type="term" value="F:ATP binding"/>
    <property type="evidence" value="ECO:0007669"/>
    <property type="project" value="UniProtKB-KW"/>
</dbReference>
<feature type="transmembrane region" description="Helical" evidence="5">
    <location>
        <begin position="47"/>
        <end position="70"/>
    </location>
</feature>
<feature type="transmembrane region" description="Helical" evidence="5">
    <location>
        <begin position="242"/>
        <end position="269"/>
    </location>
</feature>
<name>A0A934QVZ1_9PSEU</name>
<evidence type="ECO:0000259" key="6">
    <source>
        <dbReference type="PROSITE" id="PS50929"/>
    </source>
</evidence>
<comment type="subcellular location">
    <subcellularLocation>
        <location evidence="1">Cell membrane</location>
        <topology evidence="1">Multi-pass membrane protein</topology>
    </subcellularLocation>
</comment>
<gene>
    <name evidence="7" type="ORF">JHE00_19930</name>
</gene>
<evidence type="ECO:0000256" key="2">
    <source>
        <dbReference type="ARBA" id="ARBA00022692"/>
    </source>
</evidence>
<feature type="transmembrane region" description="Helical" evidence="5">
    <location>
        <begin position="275"/>
        <end position="296"/>
    </location>
</feature>
<dbReference type="SUPFAM" id="SSF90123">
    <property type="entry name" value="ABC transporter transmembrane region"/>
    <property type="match status" value="1"/>
</dbReference>
<dbReference type="Proteomes" id="UP000635245">
    <property type="component" value="Unassembled WGS sequence"/>
</dbReference>
<evidence type="ECO:0000256" key="1">
    <source>
        <dbReference type="ARBA" id="ARBA00004651"/>
    </source>
</evidence>
<dbReference type="InterPro" id="IPR036640">
    <property type="entry name" value="ABC1_TM_sf"/>
</dbReference>
<dbReference type="GO" id="GO:0005886">
    <property type="term" value="C:plasma membrane"/>
    <property type="evidence" value="ECO:0007669"/>
    <property type="project" value="UniProtKB-SubCell"/>
</dbReference>
<dbReference type="InterPro" id="IPR027417">
    <property type="entry name" value="P-loop_NTPase"/>
</dbReference>
<keyword evidence="8" id="KW-1185">Reference proteome</keyword>
<organism evidence="7 8">
    <name type="scientific">Prauserella cavernicola</name>
    <dbReference type="NCBI Taxonomy" id="2800127"/>
    <lineage>
        <taxon>Bacteria</taxon>
        <taxon>Bacillati</taxon>
        <taxon>Actinomycetota</taxon>
        <taxon>Actinomycetes</taxon>
        <taxon>Pseudonocardiales</taxon>
        <taxon>Pseudonocardiaceae</taxon>
        <taxon>Prauserella</taxon>
    </lineage>
</organism>